<evidence type="ECO:0000256" key="6">
    <source>
        <dbReference type="ARBA" id="ARBA00022989"/>
    </source>
</evidence>
<comment type="subcellular location">
    <subcellularLocation>
        <location evidence="8">Cell membrane</location>
        <topology evidence="8">Multi-pass membrane protein</topology>
    </subcellularLocation>
    <subcellularLocation>
        <location evidence="1">Endomembrane system</location>
        <topology evidence="1">Multi-pass membrane protein</topology>
    </subcellularLocation>
</comment>
<dbReference type="HAMAP" id="MF_00478">
    <property type="entry name" value="RsxE_RnfE"/>
    <property type="match status" value="1"/>
</dbReference>
<comment type="similarity">
    <text evidence="8">Belongs to the NqrDE/RnfAE family.</text>
</comment>
<dbReference type="RefSeq" id="WP_154572036.1">
    <property type="nucleotide sequence ID" value="NZ_DBEZJY010000019.1"/>
</dbReference>
<dbReference type="NCBIfam" id="TIGR01948">
    <property type="entry name" value="rnfE"/>
    <property type="match status" value="1"/>
</dbReference>
<dbReference type="AlphaFoldDB" id="A0A6A8M7M8"/>
<evidence type="ECO:0000256" key="8">
    <source>
        <dbReference type="HAMAP-Rule" id="MF_00478"/>
    </source>
</evidence>
<dbReference type="GO" id="GO:0012505">
    <property type="term" value="C:endomembrane system"/>
    <property type="evidence" value="ECO:0007669"/>
    <property type="project" value="UniProtKB-SubCell"/>
</dbReference>
<keyword evidence="5 8" id="KW-0249">Electron transport</keyword>
<dbReference type="PIRSF" id="PIRSF006102">
    <property type="entry name" value="NQR_DE"/>
    <property type="match status" value="1"/>
</dbReference>
<evidence type="ECO:0000256" key="5">
    <source>
        <dbReference type="ARBA" id="ARBA00022982"/>
    </source>
</evidence>
<dbReference type="GO" id="GO:0022900">
    <property type="term" value="P:electron transport chain"/>
    <property type="evidence" value="ECO:0007669"/>
    <property type="project" value="UniProtKB-UniRule"/>
</dbReference>
<evidence type="ECO:0000256" key="1">
    <source>
        <dbReference type="ARBA" id="ARBA00004127"/>
    </source>
</evidence>
<dbReference type="InterPro" id="IPR010968">
    <property type="entry name" value="RnfE"/>
</dbReference>
<dbReference type="PANTHER" id="PTHR30586:SF0">
    <property type="entry name" value="ION-TRANSLOCATING OXIDOREDUCTASE COMPLEX SUBUNIT E"/>
    <property type="match status" value="1"/>
</dbReference>
<dbReference type="InterPro" id="IPR003667">
    <property type="entry name" value="NqrDE/RnfAE"/>
</dbReference>
<name>A0A6A8M7M8_9FIRM</name>
<keyword evidence="3 8" id="KW-0812">Transmembrane</keyword>
<keyword evidence="8" id="KW-1003">Cell membrane</keyword>
<feature type="transmembrane region" description="Helical" evidence="8">
    <location>
        <begin position="170"/>
        <end position="195"/>
    </location>
</feature>
<evidence type="ECO:0000256" key="3">
    <source>
        <dbReference type="ARBA" id="ARBA00022692"/>
    </source>
</evidence>
<comment type="caution">
    <text evidence="9">The sequence shown here is derived from an EMBL/GenBank/DDBJ whole genome shotgun (WGS) entry which is preliminary data.</text>
</comment>
<protein>
    <recommendedName>
        <fullName evidence="8">Ion-translocating oxidoreductase complex subunit E</fullName>
        <ecNumber evidence="8">7.-.-.-</ecNumber>
    </recommendedName>
    <alternativeName>
        <fullName evidence="8">Rnf electron transport complex subunit E</fullName>
    </alternativeName>
</protein>
<dbReference type="EC" id="7.-.-.-" evidence="8"/>
<evidence type="ECO:0000256" key="7">
    <source>
        <dbReference type="ARBA" id="ARBA00023136"/>
    </source>
</evidence>
<accession>A0A6A8M7M8</accession>
<evidence type="ECO:0000313" key="9">
    <source>
        <dbReference type="EMBL" id="MST68568.1"/>
    </source>
</evidence>
<keyword evidence="4 8" id="KW-1278">Translocase</keyword>
<evidence type="ECO:0000256" key="2">
    <source>
        <dbReference type="ARBA" id="ARBA00022448"/>
    </source>
</evidence>
<keyword evidence="6 8" id="KW-1133">Transmembrane helix</keyword>
<reference evidence="9" key="1">
    <citation type="submission" date="2019-09" db="EMBL/GenBank/DDBJ databases">
        <title>In-depth cultivation of the pig gut microbiome towards novel bacterial diversity and tailored functional studies.</title>
        <authorList>
            <person name="Wylensek D."/>
            <person name="Hitch T.C.A."/>
            <person name="Clavel T."/>
        </authorList>
    </citation>
    <scope>NUCLEOTIDE SEQUENCE</scope>
    <source>
        <strain evidence="9">RF-744-FAT-WT-3</strain>
    </source>
</reference>
<keyword evidence="7 8" id="KW-0472">Membrane</keyword>
<gene>
    <name evidence="8" type="primary">rnfE</name>
    <name evidence="9" type="ORF">FYJ66_03050</name>
</gene>
<dbReference type="EMBL" id="VUNB01000002">
    <property type="protein sequence ID" value="MST68568.1"/>
    <property type="molecule type" value="Genomic_DNA"/>
</dbReference>
<comment type="subunit">
    <text evidence="8">The complex is composed of six subunits: RnfA, RnfB, RnfC, RnfD, RnfE and RnfG.</text>
</comment>
<feature type="transmembrane region" description="Helical" evidence="8">
    <location>
        <begin position="42"/>
        <end position="61"/>
    </location>
</feature>
<keyword evidence="2 8" id="KW-0813">Transport</keyword>
<organism evidence="9">
    <name type="scientific">Baileyella intestinalis</name>
    <dbReference type="NCBI Taxonomy" id="2606709"/>
    <lineage>
        <taxon>Bacteria</taxon>
        <taxon>Bacillati</taxon>
        <taxon>Bacillota</taxon>
        <taxon>Clostridia</taxon>
        <taxon>Peptostreptococcales</taxon>
        <taxon>Anaerovoracaceae</taxon>
        <taxon>Baileyella</taxon>
    </lineage>
</organism>
<feature type="transmembrane region" description="Helical" evidence="8">
    <location>
        <begin position="73"/>
        <end position="93"/>
    </location>
</feature>
<feature type="transmembrane region" description="Helical" evidence="8">
    <location>
        <begin position="129"/>
        <end position="150"/>
    </location>
</feature>
<sequence length="239" mass="25268">MAKQSKLKILTNGFIKENPVLVLLLGTCPTLATSTSLINGIGMGLSTTAVLIASNIVISLLRKVIPDKVRIPCYIVVIAGFVTVVQFLLQGYAPELYKSLGLFIPLIVVNCIILGRAEAFANKNTVIDSALDGIGMGLGFTLTLSVMGAIRELLGMGTLAGFQVLGSWFTPIGFFLLAPGGFFVFGMMIVLVNIITKGKALKGKSFGCAACPMYNSCSGETPRMIEPAQNTLEQKGAEA</sequence>
<feature type="transmembrane region" description="Helical" evidence="8">
    <location>
        <begin position="99"/>
        <end position="117"/>
    </location>
</feature>
<comment type="function">
    <text evidence="8">Part of a membrane-bound complex that couples electron transfer with translocation of ions across the membrane.</text>
</comment>
<dbReference type="GO" id="GO:0005886">
    <property type="term" value="C:plasma membrane"/>
    <property type="evidence" value="ECO:0007669"/>
    <property type="project" value="UniProtKB-SubCell"/>
</dbReference>
<proteinExistence type="inferred from homology"/>
<evidence type="ECO:0000256" key="4">
    <source>
        <dbReference type="ARBA" id="ARBA00022967"/>
    </source>
</evidence>
<dbReference type="NCBIfam" id="NF009070">
    <property type="entry name" value="PRK12405.1"/>
    <property type="match status" value="1"/>
</dbReference>
<dbReference type="Pfam" id="PF02508">
    <property type="entry name" value="Rnf-Nqr"/>
    <property type="match status" value="1"/>
</dbReference>
<dbReference type="PANTHER" id="PTHR30586">
    <property type="entry name" value="ELECTRON TRANSPORT COMPLEX PROTEIN RNFE"/>
    <property type="match status" value="1"/>
</dbReference>